<evidence type="ECO:0008006" key="3">
    <source>
        <dbReference type="Google" id="ProtNLM"/>
    </source>
</evidence>
<gene>
    <name evidence="1" type="ORF">Gilli_1113</name>
</gene>
<evidence type="ECO:0000313" key="1">
    <source>
        <dbReference type="EMBL" id="EHQ01787.1"/>
    </source>
</evidence>
<organism evidence="1 2">
    <name type="scientific">Gillisia limnaea (strain DSM 15749 / LMG 21470 / R-8282)</name>
    <dbReference type="NCBI Taxonomy" id="865937"/>
    <lineage>
        <taxon>Bacteria</taxon>
        <taxon>Pseudomonadati</taxon>
        <taxon>Bacteroidota</taxon>
        <taxon>Flavobacteriia</taxon>
        <taxon>Flavobacteriales</taxon>
        <taxon>Flavobacteriaceae</taxon>
        <taxon>Gillisia</taxon>
    </lineage>
</organism>
<protein>
    <recommendedName>
        <fullName evidence="3">Lipoprotein</fullName>
    </recommendedName>
</protein>
<accession>H2BVC2</accession>
<proteinExistence type="predicted"/>
<dbReference type="RefSeq" id="WP_006988109.1">
    <property type="nucleotide sequence ID" value="NZ_JH594606.1"/>
</dbReference>
<reference evidence="2" key="1">
    <citation type="journal article" date="2012" name="Stand. Genomic Sci.">
        <title>Genome sequence of the Antarctic rhodopsins-containing flavobacterium Gillisia limnaea type strain (R-8282(T)).</title>
        <authorList>
            <person name="Riedel T."/>
            <person name="Held B."/>
            <person name="Nolan M."/>
            <person name="Lucas S."/>
            <person name="Lapidus A."/>
            <person name="Tice H."/>
            <person name="Del Rio T.G."/>
            <person name="Cheng J.F."/>
            <person name="Han C."/>
            <person name="Tapia R."/>
            <person name="Goodwin L.A."/>
            <person name="Pitluck S."/>
            <person name="Liolios K."/>
            <person name="Mavromatis K."/>
            <person name="Pagani I."/>
            <person name="Ivanova N."/>
            <person name="Mikhailova N."/>
            <person name="Pati A."/>
            <person name="Chen A."/>
            <person name="Palaniappan K."/>
            <person name="Land M."/>
            <person name="Rohde M."/>
            <person name="Tindall B.J."/>
            <person name="Detter J.C."/>
            <person name="Goker M."/>
            <person name="Bristow J."/>
            <person name="Eisen J.A."/>
            <person name="Markowitz V."/>
            <person name="Hugenholtz P."/>
            <person name="Kyrpides N.C."/>
            <person name="Klenk H.P."/>
            <person name="Woyke T."/>
        </authorList>
    </citation>
    <scope>NUCLEOTIDE SEQUENCE [LARGE SCALE GENOMIC DNA]</scope>
    <source>
        <strain evidence="2">DSM 15749 / LMG 21470 / R-8282</strain>
    </source>
</reference>
<dbReference type="HOGENOM" id="CLU_2436633_0_0_10"/>
<sequence length="90" mass="10185">MKKILLLLFLTVMSCSTEDESENQALCCGTPIAEIIESYHKMYGEVLENGTFTEARRREIIAEYNDRIENPCESHIRSLENAGASCENPN</sequence>
<dbReference type="EMBL" id="JH594606">
    <property type="protein sequence ID" value="EHQ01787.1"/>
    <property type="molecule type" value="Genomic_DNA"/>
</dbReference>
<dbReference type="PROSITE" id="PS51257">
    <property type="entry name" value="PROKAR_LIPOPROTEIN"/>
    <property type="match status" value="1"/>
</dbReference>
<dbReference type="Proteomes" id="UP000003844">
    <property type="component" value="Unassembled WGS sequence"/>
</dbReference>
<keyword evidence="2" id="KW-1185">Reference proteome</keyword>
<dbReference type="AlphaFoldDB" id="H2BVC2"/>
<name>H2BVC2_GILLR</name>
<evidence type="ECO:0000313" key="2">
    <source>
        <dbReference type="Proteomes" id="UP000003844"/>
    </source>
</evidence>